<evidence type="ECO:0000313" key="1">
    <source>
        <dbReference type="EMBL" id="RDY30163.1"/>
    </source>
</evidence>
<dbReference type="AlphaFoldDB" id="A0A371JBR1"/>
<dbReference type="Proteomes" id="UP000216411">
    <property type="component" value="Unassembled WGS sequence"/>
</dbReference>
<proteinExistence type="predicted"/>
<sequence>MLMNLDSKTIGELHEAYEKCGQTVRIENGHVYSFENEKRTYEVEASINPISKNMQEIILPIKEGIQ</sequence>
<protein>
    <submittedName>
        <fullName evidence="1">Uncharacterized protein</fullName>
    </submittedName>
</protein>
<dbReference type="RefSeq" id="WP_094375890.1">
    <property type="nucleotide sequence ID" value="NZ_NOKA02000046.1"/>
</dbReference>
<evidence type="ECO:0000313" key="2">
    <source>
        <dbReference type="Proteomes" id="UP000216411"/>
    </source>
</evidence>
<gene>
    <name evidence="1" type="ORF">CG710_016115</name>
</gene>
<organism evidence="1 2">
    <name type="scientific">Lachnotalea glycerini</name>
    <dbReference type="NCBI Taxonomy" id="1763509"/>
    <lineage>
        <taxon>Bacteria</taxon>
        <taxon>Bacillati</taxon>
        <taxon>Bacillota</taxon>
        <taxon>Clostridia</taxon>
        <taxon>Lachnospirales</taxon>
        <taxon>Lachnospiraceae</taxon>
        <taxon>Lachnotalea</taxon>
    </lineage>
</organism>
<comment type="caution">
    <text evidence="1">The sequence shown here is derived from an EMBL/GenBank/DDBJ whole genome shotgun (WGS) entry which is preliminary data.</text>
</comment>
<name>A0A371JBR1_9FIRM</name>
<accession>A0A371JBR1</accession>
<reference evidence="1 2" key="1">
    <citation type="journal article" date="2017" name="Genome Announc.">
        <title>Draft Genome Sequence of a Sporulating and Motile Strain of Lachnotalea glycerini Isolated from Water in Quebec City, Canada.</title>
        <authorList>
            <person name="Maheux A.F."/>
            <person name="Boudreau D.K."/>
            <person name="Berube E."/>
            <person name="Boissinot M."/>
            <person name="Raymond F."/>
            <person name="Brodeur S."/>
            <person name="Corbeil J."/>
            <person name="Isabel S."/>
            <person name="Omar R.F."/>
            <person name="Bergeron M.G."/>
        </authorList>
    </citation>
    <scope>NUCLEOTIDE SEQUENCE [LARGE SCALE GENOMIC DNA]</scope>
    <source>
        <strain evidence="1 2">CCRI-19302</strain>
    </source>
</reference>
<keyword evidence="2" id="KW-1185">Reference proteome</keyword>
<dbReference type="EMBL" id="NOKA02000046">
    <property type="protein sequence ID" value="RDY30163.1"/>
    <property type="molecule type" value="Genomic_DNA"/>
</dbReference>